<dbReference type="Gene3D" id="1.10.150.240">
    <property type="entry name" value="Putative phosphatase, domain 2"/>
    <property type="match status" value="1"/>
</dbReference>
<dbReference type="Pfam" id="PF13419">
    <property type="entry name" value="HAD_2"/>
    <property type="match status" value="1"/>
</dbReference>
<name>A0A1I0MX18_9FIRM</name>
<protein>
    <submittedName>
        <fullName evidence="1">Phosphoglycolate phosphatase</fullName>
    </submittedName>
</protein>
<dbReference type="InterPro" id="IPR006439">
    <property type="entry name" value="HAD-SF_hydro_IA"/>
</dbReference>
<dbReference type="NCBIfam" id="TIGR01549">
    <property type="entry name" value="HAD-SF-IA-v1"/>
    <property type="match status" value="1"/>
</dbReference>
<proteinExistence type="predicted"/>
<dbReference type="SFLD" id="SFLDS00003">
    <property type="entry name" value="Haloacid_Dehalogenase"/>
    <property type="match status" value="1"/>
</dbReference>
<accession>A0A1I0MX18</accession>
<dbReference type="STRING" id="99656.SAMN05421659_102194"/>
<dbReference type="OrthoDB" id="9792518at2"/>
<reference evidence="1 2" key="1">
    <citation type="submission" date="2016-10" db="EMBL/GenBank/DDBJ databases">
        <authorList>
            <person name="de Groot N.N."/>
        </authorList>
    </citation>
    <scope>NUCLEOTIDE SEQUENCE [LARGE SCALE GENOMIC DNA]</scope>
    <source>
        <strain evidence="1 2">DSM 9179</strain>
    </source>
</reference>
<organism evidence="1 2">
    <name type="scientific">[Clostridium] fimetarium</name>
    <dbReference type="NCBI Taxonomy" id="99656"/>
    <lineage>
        <taxon>Bacteria</taxon>
        <taxon>Bacillati</taxon>
        <taxon>Bacillota</taxon>
        <taxon>Clostridia</taxon>
        <taxon>Lachnospirales</taxon>
        <taxon>Lachnospiraceae</taxon>
    </lineage>
</organism>
<keyword evidence="2" id="KW-1185">Reference proteome</keyword>
<dbReference type="RefSeq" id="WP_092450580.1">
    <property type="nucleotide sequence ID" value="NZ_FOJI01000002.1"/>
</dbReference>
<dbReference type="InterPro" id="IPR041492">
    <property type="entry name" value="HAD_2"/>
</dbReference>
<dbReference type="InterPro" id="IPR050155">
    <property type="entry name" value="HAD-like_hydrolase_sf"/>
</dbReference>
<dbReference type="Gene3D" id="3.40.50.1000">
    <property type="entry name" value="HAD superfamily/HAD-like"/>
    <property type="match status" value="1"/>
</dbReference>
<dbReference type="GO" id="GO:0006281">
    <property type="term" value="P:DNA repair"/>
    <property type="evidence" value="ECO:0007669"/>
    <property type="project" value="TreeGrafter"/>
</dbReference>
<sequence length="208" mass="23727">MKYDGIIFDLDGTLWDSTEGICSTWNQVLSNYPDIKTEITVQRLYSCMGLLMEEIAEKLFPQLDKKMQLKLLQECCDLENIYLAKHGGILYPRLEETIVKLAETHKLFIVSNCQDGYIQSFFTAHKLGKYFTDFESAGKTGHSKGENNKLVISRNHLKSAIYVGDTLGDANSAIDAKIPFVFARYGFGDVKKYDFVIDDFHEILKLEL</sequence>
<evidence type="ECO:0000313" key="2">
    <source>
        <dbReference type="Proteomes" id="UP000199701"/>
    </source>
</evidence>
<dbReference type="PANTHER" id="PTHR43434">
    <property type="entry name" value="PHOSPHOGLYCOLATE PHOSPHATASE"/>
    <property type="match status" value="1"/>
</dbReference>
<dbReference type="InterPro" id="IPR023214">
    <property type="entry name" value="HAD_sf"/>
</dbReference>
<dbReference type="InterPro" id="IPR036412">
    <property type="entry name" value="HAD-like_sf"/>
</dbReference>
<dbReference type="Proteomes" id="UP000199701">
    <property type="component" value="Unassembled WGS sequence"/>
</dbReference>
<dbReference type="EMBL" id="FOJI01000002">
    <property type="protein sequence ID" value="SEV92947.1"/>
    <property type="molecule type" value="Genomic_DNA"/>
</dbReference>
<dbReference type="PANTHER" id="PTHR43434:SF1">
    <property type="entry name" value="PHOSPHOGLYCOLATE PHOSPHATASE"/>
    <property type="match status" value="1"/>
</dbReference>
<dbReference type="AlphaFoldDB" id="A0A1I0MX18"/>
<dbReference type="InterPro" id="IPR023198">
    <property type="entry name" value="PGP-like_dom2"/>
</dbReference>
<dbReference type="GO" id="GO:0008967">
    <property type="term" value="F:phosphoglycolate phosphatase activity"/>
    <property type="evidence" value="ECO:0007669"/>
    <property type="project" value="TreeGrafter"/>
</dbReference>
<evidence type="ECO:0000313" key="1">
    <source>
        <dbReference type="EMBL" id="SEV92947.1"/>
    </source>
</evidence>
<dbReference type="SFLD" id="SFLDG01129">
    <property type="entry name" value="C1.5:_HAD__Beta-PGM__Phosphata"/>
    <property type="match status" value="1"/>
</dbReference>
<gene>
    <name evidence="1" type="ORF">SAMN05421659_102194</name>
</gene>
<dbReference type="SUPFAM" id="SSF56784">
    <property type="entry name" value="HAD-like"/>
    <property type="match status" value="1"/>
</dbReference>